<sequence length="271" mass="31076">MSNDLTKARQLLTQVRSLLRQGKVMPAAQSFHEALVLVLKNPLMKAEREEFERMLADASAYLDNDPELRKVFPLRIDYKPGSERQVLDTVRELVKAVNEAAVNEAQEHIKAMEARKQSELERGQKLLDNKDYDDANGVFRQLVVEFSDDPALKGDIGERFLKAGRYEEAFDYLAQALDQSPESVHLYNRIGMALRKMGKFDVAEKYYFKAAQYTGRDPNLFFNIGRLYVDWRKWDKVAKAASAALQLKPDFDEARKMLEFATRQMGKSAGK</sequence>
<feature type="repeat" description="TPR" evidence="3">
    <location>
        <begin position="150"/>
        <end position="183"/>
    </location>
</feature>
<dbReference type="Gene3D" id="1.25.40.10">
    <property type="entry name" value="Tetratricopeptide repeat domain"/>
    <property type="match status" value="1"/>
</dbReference>
<dbReference type="PROSITE" id="PS50005">
    <property type="entry name" value="TPR"/>
    <property type="match status" value="2"/>
</dbReference>
<proteinExistence type="predicted"/>
<dbReference type="Pfam" id="PF13181">
    <property type="entry name" value="TPR_8"/>
    <property type="match status" value="1"/>
</dbReference>
<dbReference type="PANTHER" id="PTHR44186">
    <property type="match status" value="1"/>
</dbReference>
<dbReference type="PANTHER" id="PTHR44186:SF1">
    <property type="entry name" value="BARDET-BIEDL SYNDROME 4 PROTEIN"/>
    <property type="match status" value="1"/>
</dbReference>
<dbReference type="STRING" id="883.DvMF_2369"/>
<dbReference type="SUPFAM" id="SSF48452">
    <property type="entry name" value="TPR-like"/>
    <property type="match status" value="1"/>
</dbReference>
<evidence type="ECO:0000313" key="5">
    <source>
        <dbReference type="EMBL" id="ACL09310.1"/>
    </source>
</evidence>
<dbReference type="EMBL" id="CP001197">
    <property type="protein sequence ID" value="ACL09310.1"/>
    <property type="molecule type" value="Genomic_DNA"/>
</dbReference>
<keyword evidence="2 3" id="KW-0802">TPR repeat</keyword>
<feature type="coiled-coil region" evidence="4">
    <location>
        <begin position="95"/>
        <end position="122"/>
    </location>
</feature>
<evidence type="ECO:0000256" key="1">
    <source>
        <dbReference type="ARBA" id="ARBA00022737"/>
    </source>
</evidence>
<dbReference type="Pfam" id="PF13432">
    <property type="entry name" value="TPR_16"/>
    <property type="match status" value="1"/>
</dbReference>
<dbReference type="SMART" id="SM00028">
    <property type="entry name" value="TPR"/>
    <property type="match status" value="3"/>
</dbReference>
<dbReference type="OrthoDB" id="5502572at2"/>
<evidence type="ECO:0000256" key="2">
    <source>
        <dbReference type="ARBA" id="ARBA00022803"/>
    </source>
</evidence>
<dbReference type="KEGG" id="dvm:DvMF_2369"/>
<keyword evidence="1" id="KW-0677">Repeat</keyword>
<dbReference type="HOGENOM" id="CLU_072765_0_0_7"/>
<dbReference type="InterPro" id="IPR019734">
    <property type="entry name" value="TPR_rpt"/>
</dbReference>
<feature type="repeat" description="TPR" evidence="3">
    <location>
        <begin position="218"/>
        <end position="251"/>
    </location>
</feature>
<evidence type="ECO:0000256" key="4">
    <source>
        <dbReference type="SAM" id="Coils"/>
    </source>
</evidence>
<dbReference type="eggNOG" id="COG0457">
    <property type="taxonomic scope" value="Bacteria"/>
</dbReference>
<protein>
    <submittedName>
        <fullName evidence="5">TPR repeat-containing protein</fullName>
    </submittedName>
</protein>
<reference evidence="5" key="1">
    <citation type="submission" date="2008-10" db="EMBL/GenBank/DDBJ databases">
        <title>Complete sequence of Desulfovibrio vulgaris str. 'Miyazaki F'.</title>
        <authorList>
            <person name="Lucas S."/>
            <person name="Copeland A."/>
            <person name="Lapidus A."/>
            <person name="Glavina del Rio T."/>
            <person name="Dalin E."/>
            <person name="Tice H."/>
            <person name="Bruce D."/>
            <person name="Goodwin L."/>
            <person name="Pitluck S."/>
            <person name="Sims D."/>
            <person name="Brettin T."/>
            <person name="Detter J.C."/>
            <person name="Han C."/>
            <person name="Larimer F."/>
            <person name="Land M."/>
            <person name="Hauser L."/>
            <person name="Kyrpides N."/>
            <person name="Mikhailova N."/>
            <person name="Hazen T.C."/>
            <person name="Richardson P."/>
        </authorList>
    </citation>
    <scope>NUCLEOTIDE SEQUENCE</scope>
    <source>
        <strain evidence="5">Miyazaki F</strain>
    </source>
</reference>
<organism evidence="5">
    <name type="scientific">Nitratidesulfovibrio vulgaris (strain DSM 19637 / Miyazaki F)</name>
    <name type="common">Desulfovibrio vulgaris</name>
    <dbReference type="NCBI Taxonomy" id="883"/>
    <lineage>
        <taxon>Bacteria</taxon>
        <taxon>Pseudomonadati</taxon>
        <taxon>Thermodesulfobacteriota</taxon>
        <taxon>Desulfovibrionia</taxon>
        <taxon>Desulfovibrionales</taxon>
        <taxon>Desulfovibrionaceae</taxon>
        <taxon>Nitratidesulfovibrio</taxon>
    </lineage>
</organism>
<keyword evidence="4" id="KW-0175">Coiled coil</keyword>
<evidence type="ECO:0000256" key="3">
    <source>
        <dbReference type="PROSITE-ProRule" id="PRU00339"/>
    </source>
</evidence>
<dbReference type="InterPro" id="IPR011990">
    <property type="entry name" value="TPR-like_helical_dom_sf"/>
</dbReference>
<name>B8DIL2_NITV9</name>
<dbReference type="AlphaFoldDB" id="B8DIL2"/>
<gene>
    <name evidence="5" type="ordered locus">DvMF_2369</name>
</gene>
<accession>B8DIL2</accession>